<sequence length="118" mass="13400">LPYTPPDNAERPARSYILEEIKDGMLVETHAIPRTKTFFVFGRLPMCDFPMDHQSISRYHCVLQFAASNHTTLVDLGSSHGTFVNKQQIRPSTPRTLDIGDQIRFGMSTRTWCLGTTD</sequence>
<proteinExistence type="predicted"/>
<dbReference type="InterPro" id="IPR008984">
    <property type="entry name" value="SMAD_FHA_dom_sf"/>
</dbReference>
<dbReference type="GeneID" id="63800679"/>
<dbReference type="InterPro" id="IPR050923">
    <property type="entry name" value="Cell_Proc_Reg/RNA_Proc"/>
</dbReference>
<comment type="caution">
    <text evidence="2">The sequence shown here is derived from an EMBL/GenBank/DDBJ whole genome shotgun (WGS) entry which is preliminary data.</text>
</comment>
<dbReference type="InterPro" id="IPR000253">
    <property type="entry name" value="FHA_dom"/>
</dbReference>
<keyword evidence="3" id="KW-1185">Reference proteome</keyword>
<feature type="non-terminal residue" evidence="2">
    <location>
        <position position="118"/>
    </location>
</feature>
<dbReference type="RefSeq" id="XP_040747159.1">
    <property type="nucleotide sequence ID" value="XM_040884031.1"/>
</dbReference>
<feature type="non-terminal residue" evidence="2">
    <location>
        <position position="1"/>
    </location>
</feature>
<evidence type="ECO:0000259" key="1">
    <source>
        <dbReference type="PROSITE" id="PS50006"/>
    </source>
</evidence>
<dbReference type="PANTHER" id="PTHR23308">
    <property type="entry name" value="NUCLEAR INHIBITOR OF PROTEIN PHOSPHATASE-1"/>
    <property type="match status" value="1"/>
</dbReference>
<dbReference type="OrthoDB" id="444265at2759"/>
<gene>
    <name evidence="2" type="ORF">DL89DRAFT_203521</name>
</gene>
<dbReference type="Pfam" id="PF00498">
    <property type="entry name" value="FHA"/>
    <property type="match status" value="1"/>
</dbReference>
<dbReference type="Gene3D" id="2.60.200.20">
    <property type="match status" value="1"/>
</dbReference>
<evidence type="ECO:0000313" key="2">
    <source>
        <dbReference type="EMBL" id="ORX73948.1"/>
    </source>
</evidence>
<name>A0A1Y1WKW0_9FUNG</name>
<feature type="domain" description="FHA" evidence="1">
    <location>
        <begin position="39"/>
        <end position="89"/>
    </location>
</feature>
<dbReference type="PROSITE" id="PS50006">
    <property type="entry name" value="FHA_DOMAIN"/>
    <property type="match status" value="1"/>
</dbReference>
<dbReference type="SMART" id="SM00240">
    <property type="entry name" value="FHA"/>
    <property type="match status" value="1"/>
</dbReference>
<dbReference type="STRING" id="61395.A0A1Y1WKW0"/>
<organism evidence="2 3">
    <name type="scientific">Linderina pennispora</name>
    <dbReference type="NCBI Taxonomy" id="61395"/>
    <lineage>
        <taxon>Eukaryota</taxon>
        <taxon>Fungi</taxon>
        <taxon>Fungi incertae sedis</taxon>
        <taxon>Zoopagomycota</taxon>
        <taxon>Kickxellomycotina</taxon>
        <taxon>Kickxellomycetes</taxon>
        <taxon>Kickxellales</taxon>
        <taxon>Kickxellaceae</taxon>
        <taxon>Linderina</taxon>
    </lineage>
</organism>
<protein>
    <submittedName>
        <fullName evidence="2">SMAD/FHA domain-containing protein</fullName>
    </submittedName>
</protein>
<dbReference type="AlphaFoldDB" id="A0A1Y1WKW0"/>
<reference evidence="2 3" key="1">
    <citation type="submission" date="2016-07" db="EMBL/GenBank/DDBJ databases">
        <title>Pervasive Adenine N6-methylation of Active Genes in Fungi.</title>
        <authorList>
            <consortium name="DOE Joint Genome Institute"/>
            <person name="Mondo S.J."/>
            <person name="Dannebaum R.O."/>
            <person name="Kuo R.C."/>
            <person name="Labutti K."/>
            <person name="Haridas S."/>
            <person name="Kuo A."/>
            <person name="Salamov A."/>
            <person name="Ahrendt S.R."/>
            <person name="Lipzen A."/>
            <person name="Sullivan W."/>
            <person name="Andreopoulos W.B."/>
            <person name="Clum A."/>
            <person name="Lindquist E."/>
            <person name="Daum C."/>
            <person name="Ramamoorthy G.K."/>
            <person name="Gryganskyi A."/>
            <person name="Culley D."/>
            <person name="Magnuson J.K."/>
            <person name="James T.Y."/>
            <person name="O'Malley M.A."/>
            <person name="Stajich J.E."/>
            <person name="Spatafora J.W."/>
            <person name="Visel A."/>
            <person name="Grigoriev I.V."/>
        </authorList>
    </citation>
    <scope>NUCLEOTIDE SEQUENCE [LARGE SCALE GENOMIC DNA]</scope>
    <source>
        <strain evidence="2 3">ATCC 12442</strain>
    </source>
</reference>
<evidence type="ECO:0000313" key="3">
    <source>
        <dbReference type="Proteomes" id="UP000193922"/>
    </source>
</evidence>
<dbReference type="SUPFAM" id="SSF49879">
    <property type="entry name" value="SMAD/FHA domain"/>
    <property type="match status" value="1"/>
</dbReference>
<dbReference type="Proteomes" id="UP000193922">
    <property type="component" value="Unassembled WGS sequence"/>
</dbReference>
<accession>A0A1Y1WKW0</accession>
<dbReference type="EMBL" id="MCFD01000001">
    <property type="protein sequence ID" value="ORX73948.1"/>
    <property type="molecule type" value="Genomic_DNA"/>
</dbReference>